<dbReference type="GO" id="GO:0005524">
    <property type="term" value="F:ATP binding"/>
    <property type="evidence" value="ECO:0007669"/>
    <property type="project" value="UniProtKB-KW"/>
</dbReference>
<dbReference type="PROSITE" id="PS00455">
    <property type="entry name" value="AMP_BINDING"/>
    <property type="match status" value="1"/>
</dbReference>
<dbReference type="PANTHER" id="PTHR43272">
    <property type="entry name" value="LONG-CHAIN-FATTY-ACID--COA LIGASE"/>
    <property type="match status" value="1"/>
</dbReference>
<proteinExistence type="inferred from homology"/>
<evidence type="ECO:0000313" key="8">
    <source>
        <dbReference type="EMBL" id="KAF9784648.1"/>
    </source>
</evidence>
<keyword evidence="3" id="KW-0547">Nucleotide-binding</keyword>
<dbReference type="GO" id="GO:0004467">
    <property type="term" value="F:long-chain fatty acid-CoA ligase activity"/>
    <property type="evidence" value="ECO:0007669"/>
    <property type="project" value="UniProtKB-EC"/>
</dbReference>
<reference evidence="8" key="1">
    <citation type="journal article" date="2020" name="Nat. Commun.">
        <title>Large-scale genome sequencing of mycorrhizal fungi provides insights into the early evolution of symbiotic traits.</title>
        <authorList>
            <person name="Miyauchi S."/>
            <person name="Kiss E."/>
            <person name="Kuo A."/>
            <person name="Drula E."/>
            <person name="Kohler A."/>
            <person name="Sanchez-Garcia M."/>
            <person name="Morin E."/>
            <person name="Andreopoulos B."/>
            <person name="Barry K.W."/>
            <person name="Bonito G."/>
            <person name="Buee M."/>
            <person name="Carver A."/>
            <person name="Chen C."/>
            <person name="Cichocki N."/>
            <person name="Clum A."/>
            <person name="Culley D."/>
            <person name="Crous P.W."/>
            <person name="Fauchery L."/>
            <person name="Girlanda M."/>
            <person name="Hayes R.D."/>
            <person name="Keri Z."/>
            <person name="LaButti K."/>
            <person name="Lipzen A."/>
            <person name="Lombard V."/>
            <person name="Magnuson J."/>
            <person name="Maillard F."/>
            <person name="Murat C."/>
            <person name="Nolan M."/>
            <person name="Ohm R.A."/>
            <person name="Pangilinan J."/>
            <person name="Pereira M.F."/>
            <person name="Perotto S."/>
            <person name="Peter M."/>
            <person name="Pfister S."/>
            <person name="Riley R."/>
            <person name="Sitrit Y."/>
            <person name="Stielow J.B."/>
            <person name="Szollosi G."/>
            <person name="Zifcakova L."/>
            <person name="Stursova M."/>
            <person name="Spatafora J.W."/>
            <person name="Tedersoo L."/>
            <person name="Vaario L.M."/>
            <person name="Yamada A."/>
            <person name="Yan M."/>
            <person name="Wang P."/>
            <person name="Xu J."/>
            <person name="Bruns T."/>
            <person name="Baldrian P."/>
            <person name="Vilgalys R."/>
            <person name="Dunand C."/>
            <person name="Henrissat B."/>
            <person name="Grigoriev I.V."/>
            <person name="Hibbett D."/>
            <person name="Nagy L.G."/>
            <person name="Martin F.M."/>
        </authorList>
    </citation>
    <scope>NUCLEOTIDE SEQUENCE</scope>
    <source>
        <strain evidence="8">UH-Tt-Lm1</strain>
    </source>
</reference>
<keyword evidence="4" id="KW-0067">ATP-binding</keyword>
<dbReference type="PANTHER" id="PTHR43272:SF83">
    <property type="entry name" value="ACYL-COA SYNTHETASE LONG-CHAIN, ISOFORM J"/>
    <property type="match status" value="1"/>
</dbReference>
<dbReference type="Gene3D" id="3.40.50.12780">
    <property type="entry name" value="N-terminal domain of ligase-like"/>
    <property type="match status" value="1"/>
</dbReference>
<dbReference type="Proteomes" id="UP000736335">
    <property type="component" value="Unassembled WGS sequence"/>
</dbReference>
<comment type="similarity">
    <text evidence="1">Belongs to the ATP-dependent AMP-binding enzyme family.</text>
</comment>
<evidence type="ECO:0000256" key="4">
    <source>
        <dbReference type="ARBA" id="ARBA00022840"/>
    </source>
</evidence>
<gene>
    <name evidence="8" type="ORF">BJ322DRAFT_1211553</name>
</gene>
<dbReference type="GO" id="GO:0005811">
    <property type="term" value="C:lipid droplet"/>
    <property type="evidence" value="ECO:0007669"/>
    <property type="project" value="TreeGrafter"/>
</dbReference>
<dbReference type="GO" id="GO:0005886">
    <property type="term" value="C:plasma membrane"/>
    <property type="evidence" value="ECO:0007669"/>
    <property type="project" value="TreeGrafter"/>
</dbReference>
<dbReference type="InterPro" id="IPR042099">
    <property type="entry name" value="ANL_N_sf"/>
</dbReference>
<evidence type="ECO:0000256" key="5">
    <source>
        <dbReference type="ARBA" id="ARBA00036813"/>
    </source>
</evidence>
<dbReference type="Pfam" id="PF00501">
    <property type="entry name" value="AMP-binding"/>
    <property type="match status" value="1"/>
</dbReference>
<evidence type="ECO:0000256" key="1">
    <source>
        <dbReference type="ARBA" id="ARBA00006432"/>
    </source>
</evidence>
<feature type="region of interest" description="Disordered" evidence="6">
    <location>
        <begin position="1"/>
        <end position="24"/>
    </location>
</feature>
<evidence type="ECO:0000256" key="3">
    <source>
        <dbReference type="ARBA" id="ARBA00022741"/>
    </source>
</evidence>
<keyword evidence="9" id="KW-1185">Reference proteome</keyword>
<sequence>MVDFGPGSVEVGSEPKQGEGKVRRNSLVAEGELAARPMDGMDTVYDVLAYVDRTYGSKNAIGYREIVDVHFEEKEVTKNIGGKEVKEKKKWSYFELSEFKYLTFTELRKTSEAIGRGLADLGLKKDDIFNIYASTSVNWQLISFGCTSVSVTIATAYDTLGESGLTHSLNEPECVGIFTNGDLFPVLANVLPNTPTVKLVVYDGSPKSELLEKIKNTRGDITVLSIEELRKRGEDITITEAEAESRRPKSEDVNCIMYTSGSTGNPKGVVITHSNLMAVLGGVYALLRHQIKSDDTFLAFLPLAHIMEYVVELVLLSVGMTFGYGRIKTLTDASVRNCKGDLREFRPSIMVGVPAIWETIKKGVLSQVNHGGALKKAMFNGSLKIKKNNVPILSQVVDSVVMSKVKAATGGRLRLALSGGAPLSSETHEFLNLTILTVLQGYGLTESCGMCAILPPEMMSYGNVGLPVPCLEVKLIDVSEAGYFANGSPPRGEICLRGPSVIKGYFKRPDLNEDPTIFTPDGWFRTGDVGQWNPNGTLSVIDRIKNLVKLSGGEYIALERLEAVYKSCNLVQNLCVYGHHDAKQPMAVIIPHEVHLRHALKQGAVDGVDPDASLHTLCEYPGVGKFVLENCNAIGKKNGFKPLEILESVVLTSEEWTPESGMVTAAQKLQRKKIHEAFKDEIKKVYPY</sequence>
<evidence type="ECO:0000259" key="7">
    <source>
        <dbReference type="Pfam" id="PF00501"/>
    </source>
</evidence>
<reference evidence="8" key="2">
    <citation type="submission" date="2020-11" db="EMBL/GenBank/DDBJ databases">
        <authorList>
            <consortium name="DOE Joint Genome Institute"/>
            <person name="Kuo A."/>
            <person name="Miyauchi S."/>
            <person name="Kiss E."/>
            <person name="Drula E."/>
            <person name="Kohler A."/>
            <person name="Sanchez-Garcia M."/>
            <person name="Andreopoulos B."/>
            <person name="Barry K.W."/>
            <person name="Bonito G."/>
            <person name="Buee M."/>
            <person name="Carver A."/>
            <person name="Chen C."/>
            <person name="Cichocki N."/>
            <person name="Clum A."/>
            <person name="Culley D."/>
            <person name="Crous P.W."/>
            <person name="Fauchery L."/>
            <person name="Girlanda M."/>
            <person name="Hayes R."/>
            <person name="Keri Z."/>
            <person name="Labutti K."/>
            <person name="Lipzen A."/>
            <person name="Lombard V."/>
            <person name="Magnuson J."/>
            <person name="Maillard F."/>
            <person name="Morin E."/>
            <person name="Murat C."/>
            <person name="Nolan M."/>
            <person name="Ohm R."/>
            <person name="Pangilinan J."/>
            <person name="Pereira M."/>
            <person name="Perotto S."/>
            <person name="Peter M."/>
            <person name="Riley R."/>
            <person name="Sitrit Y."/>
            <person name="Stielow B."/>
            <person name="Szollosi G."/>
            <person name="Zifcakova L."/>
            <person name="Stursova M."/>
            <person name="Spatafora J.W."/>
            <person name="Tedersoo L."/>
            <person name="Vaario L.-M."/>
            <person name="Yamada A."/>
            <person name="Yan M."/>
            <person name="Wang P."/>
            <person name="Xu J."/>
            <person name="Bruns T."/>
            <person name="Baldrian P."/>
            <person name="Vilgalys R."/>
            <person name="Henrissat B."/>
            <person name="Grigoriev I.V."/>
            <person name="Hibbett D."/>
            <person name="Nagy L.G."/>
            <person name="Martin F.M."/>
        </authorList>
    </citation>
    <scope>NUCLEOTIDE SEQUENCE</scope>
    <source>
        <strain evidence="8">UH-Tt-Lm1</strain>
    </source>
</reference>
<evidence type="ECO:0000313" key="9">
    <source>
        <dbReference type="Proteomes" id="UP000736335"/>
    </source>
</evidence>
<dbReference type="InterPro" id="IPR000873">
    <property type="entry name" value="AMP-dep_synth/lig_dom"/>
</dbReference>
<comment type="catalytic activity">
    <reaction evidence="5">
        <text>a long-chain fatty acid + ATP + CoA = a long-chain fatty acyl-CoA + AMP + diphosphate</text>
        <dbReference type="Rhea" id="RHEA:15421"/>
        <dbReference type="ChEBI" id="CHEBI:30616"/>
        <dbReference type="ChEBI" id="CHEBI:33019"/>
        <dbReference type="ChEBI" id="CHEBI:57287"/>
        <dbReference type="ChEBI" id="CHEBI:57560"/>
        <dbReference type="ChEBI" id="CHEBI:83139"/>
        <dbReference type="ChEBI" id="CHEBI:456215"/>
        <dbReference type="EC" id="6.2.1.3"/>
    </reaction>
</comment>
<dbReference type="GO" id="GO:0005783">
    <property type="term" value="C:endoplasmic reticulum"/>
    <property type="evidence" value="ECO:0007669"/>
    <property type="project" value="TreeGrafter"/>
</dbReference>
<dbReference type="EMBL" id="WIUZ02000008">
    <property type="protein sequence ID" value="KAF9784648.1"/>
    <property type="molecule type" value="Genomic_DNA"/>
</dbReference>
<dbReference type="GO" id="GO:0035336">
    <property type="term" value="P:long-chain fatty-acyl-CoA metabolic process"/>
    <property type="evidence" value="ECO:0007669"/>
    <property type="project" value="TreeGrafter"/>
</dbReference>
<comment type="caution">
    <text evidence="8">The sequence shown here is derived from an EMBL/GenBank/DDBJ whole genome shotgun (WGS) entry which is preliminary data.</text>
</comment>
<dbReference type="InterPro" id="IPR020845">
    <property type="entry name" value="AMP-binding_CS"/>
</dbReference>
<dbReference type="AlphaFoldDB" id="A0A9P6HDM8"/>
<organism evidence="8 9">
    <name type="scientific">Thelephora terrestris</name>
    <dbReference type="NCBI Taxonomy" id="56493"/>
    <lineage>
        <taxon>Eukaryota</taxon>
        <taxon>Fungi</taxon>
        <taxon>Dikarya</taxon>
        <taxon>Basidiomycota</taxon>
        <taxon>Agaricomycotina</taxon>
        <taxon>Agaricomycetes</taxon>
        <taxon>Thelephorales</taxon>
        <taxon>Thelephoraceae</taxon>
        <taxon>Thelephora</taxon>
    </lineage>
</organism>
<evidence type="ECO:0000256" key="6">
    <source>
        <dbReference type="SAM" id="MobiDB-lite"/>
    </source>
</evidence>
<protein>
    <submittedName>
        <fullName evidence="8">Acetyl-CoA synthetase-like protein</fullName>
    </submittedName>
</protein>
<accession>A0A9P6HDM8</accession>
<keyword evidence="2" id="KW-0436">Ligase</keyword>
<dbReference type="SUPFAM" id="SSF56801">
    <property type="entry name" value="Acetyl-CoA synthetase-like"/>
    <property type="match status" value="1"/>
</dbReference>
<evidence type="ECO:0000256" key="2">
    <source>
        <dbReference type="ARBA" id="ARBA00022598"/>
    </source>
</evidence>
<feature type="domain" description="AMP-dependent synthetase/ligase" evidence="7">
    <location>
        <begin position="97"/>
        <end position="506"/>
    </location>
</feature>
<dbReference type="OrthoDB" id="1700726at2759"/>
<name>A0A9P6HDM8_9AGAM</name>